<dbReference type="EMBL" id="JAEMHM010000002">
    <property type="protein sequence ID" value="MBJ6723569.1"/>
    <property type="molecule type" value="Genomic_DNA"/>
</dbReference>
<evidence type="ECO:0000313" key="2">
    <source>
        <dbReference type="Proteomes" id="UP000636888"/>
    </source>
</evidence>
<evidence type="ECO:0000313" key="1">
    <source>
        <dbReference type="EMBL" id="MBJ6723569.1"/>
    </source>
</evidence>
<proteinExistence type="predicted"/>
<sequence>MFVRILLKNGTISLVPEGELDRMVRDQEVTAIRRDNRWVLIAEVPLRKRDLPFPGAGRRWSDLDQMWEAISRVGNVHRRL</sequence>
<accession>A0A8J7LTL7</accession>
<dbReference type="Proteomes" id="UP000636888">
    <property type="component" value="Unassembled WGS sequence"/>
</dbReference>
<protein>
    <submittedName>
        <fullName evidence="1">Uncharacterized protein</fullName>
    </submittedName>
</protein>
<dbReference type="RefSeq" id="WP_199382413.1">
    <property type="nucleotide sequence ID" value="NZ_JAEMHM010000002.1"/>
</dbReference>
<organism evidence="1 2">
    <name type="scientific">Geomesophilobacter sediminis</name>
    <dbReference type="NCBI Taxonomy" id="2798584"/>
    <lineage>
        <taxon>Bacteria</taxon>
        <taxon>Pseudomonadati</taxon>
        <taxon>Thermodesulfobacteriota</taxon>
        <taxon>Desulfuromonadia</taxon>
        <taxon>Geobacterales</taxon>
        <taxon>Geobacteraceae</taxon>
        <taxon>Geomesophilobacter</taxon>
    </lineage>
</organism>
<reference evidence="1" key="1">
    <citation type="submission" date="2020-12" db="EMBL/GenBank/DDBJ databases">
        <title>Geomonas sp. Red875, isolated from river sediment.</title>
        <authorList>
            <person name="Xu Z."/>
            <person name="Zhang Z."/>
            <person name="Masuda Y."/>
            <person name="Itoh H."/>
            <person name="Senoo K."/>
        </authorList>
    </citation>
    <scope>NUCLEOTIDE SEQUENCE</scope>
    <source>
        <strain evidence="1">Red875</strain>
    </source>
</reference>
<dbReference type="AlphaFoldDB" id="A0A8J7LTL7"/>
<name>A0A8J7LTL7_9BACT</name>
<gene>
    <name evidence="1" type="ORF">JFN93_02500</name>
</gene>
<dbReference type="InterPro" id="IPR054686">
    <property type="entry name" value="GSU3473-like"/>
</dbReference>
<comment type="caution">
    <text evidence="1">The sequence shown here is derived from an EMBL/GenBank/DDBJ whole genome shotgun (WGS) entry which is preliminary data.</text>
</comment>
<dbReference type="NCBIfam" id="NF045719">
    <property type="entry name" value="GSU3473_fam"/>
    <property type="match status" value="1"/>
</dbReference>
<keyword evidence="2" id="KW-1185">Reference proteome</keyword>